<dbReference type="CDD" id="cd22268">
    <property type="entry name" value="DPBB_RlpA-like"/>
    <property type="match status" value="1"/>
</dbReference>
<dbReference type="NCBIfam" id="TIGR00413">
    <property type="entry name" value="rlpA"/>
    <property type="match status" value="1"/>
</dbReference>
<dbReference type="InterPro" id="IPR012997">
    <property type="entry name" value="RplA"/>
</dbReference>
<comment type="similarity">
    <text evidence="3 4">Belongs to the RlpA family.</text>
</comment>
<evidence type="ECO:0000313" key="6">
    <source>
        <dbReference type="EMBL" id="WKN34254.1"/>
    </source>
</evidence>
<reference evidence="6" key="1">
    <citation type="journal article" date="2023" name="Comput. Struct. Biotechnol. J.">
        <title>Discovery of a novel marine Bacteroidetes with a rich repertoire of carbohydrate-active enzymes.</title>
        <authorList>
            <person name="Chen B."/>
            <person name="Liu G."/>
            <person name="Chen Q."/>
            <person name="Wang H."/>
            <person name="Liu L."/>
            <person name="Tang K."/>
        </authorList>
    </citation>
    <scope>NUCLEOTIDE SEQUENCE</scope>
    <source>
        <strain evidence="6">TK19036</strain>
    </source>
</reference>
<comment type="function">
    <text evidence="3">Lytic transglycosylase with a strong preference for naked glycan strands that lack stem peptides.</text>
</comment>
<evidence type="ECO:0000256" key="4">
    <source>
        <dbReference type="RuleBase" id="RU003495"/>
    </source>
</evidence>
<dbReference type="Gene3D" id="2.40.40.10">
    <property type="entry name" value="RlpA-like domain"/>
    <property type="match status" value="1"/>
</dbReference>
<dbReference type="HAMAP" id="MF_02071">
    <property type="entry name" value="RlpA"/>
    <property type="match status" value="1"/>
</dbReference>
<dbReference type="EMBL" id="CP120682">
    <property type="protein sequence ID" value="WKN34254.1"/>
    <property type="molecule type" value="Genomic_DNA"/>
</dbReference>
<reference evidence="6" key="2">
    <citation type="journal article" date="2024" name="Antonie Van Leeuwenhoek">
        <title>Roseihalotalea indica gen. nov., sp. nov., a halophilic Bacteroidetes from mesopelagic Southwest Indian Ocean with higher carbohydrate metabolic potential.</title>
        <authorList>
            <person name="Chen B."/>
            <person name="Zhang M."/>
            <person name="Lin D."/>
            <person name="Ye J."/>
            <person name="Tang K."/>
        </authorList>
    </citation>
    <scope>NUCLEOTIDE SEQUENCE</scope>
    <source>
        <strain evidence="6">TK19036</strain>
    </source>
</reference>
<sequence precursor="true">MKILFVIISSWLTMLVCASNQAGEPTYNFVQNGKASYYANSLKGGFTASGERYHPDSLTAAHKHLPMGTRVLVINPKNQQEVIVTINDRGPHRQGRIIDLSRRAAEQLGIIRAGVAPVIIKATLPPAVADKLSKQG</sequence>
<dbReference type="PANTHER" id="PTHR34183">
    <property type="entry name" value="ENDOLYTIC PEPTIDOGLYCAN TRANSGLYCOSYLASE RLPA"/>
    <property type="match status" value="1"/>
</dbReference>
<protein>
    <recommendedName>
        <fullName evidence="3">Probable endolytic peptidoglycan transglycosylase RlpA</fullName>
        <ecNumber evidence="3">4.2.2.-</ecNumber>
    </recommendedName>
</protein>
<name>A0AA49JEH7_9BACT</name>
<feature type="chain" id="PRO_5041494282" description="Probable endolytic peptidoglycan transglycosylase RlpA" evidence="3">
    <location>
        <begin position="23"/>
        <end position="136"/>
    </location>
</feature>
<feature type="signal peptide" evidence="3">
    <location>
        <begin position="1"/>
        <end position="22"/>
    </location>
</feature>
<dbReference type="Pfam" id="PF03330">
    <property type="entry name" value="DPBB_1"/>
    <property type="match status" value="1"/>
</dbReference>
<evidence type="ECO:0000259" key="5">
    <source>
        <dbReference type="Pfam" id="PF03330"/>
    </source>
</evidence>
<keyword evidence="2 3" id="KW-0961">Cell wall biogenesis/degradation</keyword>
<keyword evidence="1 3" id="KW-0456">Lyase</keyword>
<keyword evidence="3" id="KW-0732">Signal</keyword>
<dbReference type="GO" id="GO:0008932">
    <property type="term" value="F:lytic endotransglycosylase activity"/>
    <property type="evidence" value="ECO:0007669"/>
    <property type="project" value="UniProtKB-UniRule"/>
</dbReference>
<feature type="domain" description="RlpA-like protein double-psi beta-barrel" evidence="5">
    <location>
        <begin position="31"/>
        <end position="118"/>
    </location>
</feature>
<dbReference type="GO" id="GO:0071555">
    <property type="term" value="P:cell wall organization"/>
    <property type="evidence" value="ECO:0007669"/>
    <property type="project" value="UniProtKB-KW"/>
</dbReference>
<dbReference type="SUPFAM" id="SSF50685">
    <property type="entry name" value="Barwin-like endoglucanases"/>
    <property type="match status" value="1"/>
</dbReference>
<dbReference type="InterPro" id="IPR009009">
    <property type="entry name" value="RlpA-like_DPBB"/>
</dbReference>
<dbReference type="PANTHER" id="PTHR34183:SF8">
    <property type="entry name" value="ENDOLYTIC PEPTIDOGLYCAN TRANSGLYCOSYLASE RLPA-RELATED"/>
    <property type="match status" value="1"/>
</dbReference>
<evidence type="ECO:0000256" key="3">
    <source>
        <dbReference type="HAMAP-Rule" id="MF_02071"/>
    </source>
</evidence>
<gene>
    <name evidence="3" type="primary">rlpA</name>
    <name evidence="6" type="ORF">K4G66_17895</name>
</gene>
<dbReference type="EC" id="4.2.2.-" evidence="3"/>
<dbReference type="AlphaFoldDB" id="A0AA49JEH7"/>
<evidence type="ECO:0000256" key="2">
    <source>
        <dbReference type="ARBA" id="ARBA00023316"/>
    </source>
</evidence>
<evidence type="ECO:0000256" key="1">
    <source>
        <dbReference type="ARBA" id="ARBA00023239"/>
    </source>
</evidence>
<dbReference type="InterPro" id="IPR036908">
    <property type="entry name" value="RlpA-like_sf"/>
</dbReference>
<organism evidence="6">
    <name type="scientific">Roseihalotalea indica</name>
    <dbReference type="NCBI Taxonomy" id="2867963"/>
    <lineage>
        <taxon>Bacteria</taxon>
        <taxon>Pseudomonadati</taxon>
        <taxon>Bacteroidota</taxon>
        <taxon>Cytophagia</taxon>
        <taxon>Cytophagales</taxon>
        <taxon>Catalimonadaceae</taxon>
        <taxon>Roseihalotalea</taxon>
    </lineage>
</organism>
<dbReference type="InterPro" id="IPR034718">
    <property type="entry name" value="RlpA"/>
</dbReference>
<proteinExistence type="inferred from homology"/>
<accession>A0AA49JEH7</accession>
<dbReference type="GO" id="GO:0000270">
    <property type="term" value="P:peptidoglycan metabolic process"/>
    <property type="evidence" value="ECO:0007669"/>
    <property type="project" value="UniProtKB-UniRule"/>
</dbReference>